<dbReference type="GeneID" id="94196826"/>
<feature type="compositionally biased region" description="Basic residues" evidence="1">
    <location>
        <begin position="739"/>
        <end position="753"/>
    </location>
</feature>
<proteinExistence type="predicted"/>
<dbReference type="RefSeq" id="XP_067717414.1">
    <property type="nucleotide sequence ID" value="XM_067861313.1"/>
</dbReference>
<feature type="region of interest" description="Disordered" evidence="1">
    <location>
        <begin position="2341"/>
        <end position="2366"/>
    </location>
</feature>
<sequence>MTSLFKQLEALAVTPNKAHTRFRRTYAANEHYNQVVVAESWAYLLRLDATLAQCEGLFRRCLSDPGAAAVAAMAARSARSEENRSDRGGDAGAAADAERAWESKDIEFMVEAELRECERVLQLFLDLSTPWLLHEPCQRLVDFLIYQYELATRFGEMLLLALLPIHETAYFVKTGDLITLPAGSDFAYYLPPRPADAKASKTAPDERTVSRETIIAGTVRSFSNYRRISETVERLALVHQRGGTYVPLYTVLSVAFVEHNRGKLDDGEVRLLLNNVFSGLKHPESSAYYSAQLCTLAVMFTTVQLMIPVQRSVVTAMLNPLLSELCAAAVPPFELRLKLKDSLLVLLGMLHQQKERLDVLPVNTTHLLLTAFRKFPALVNVFRGIGGSGEALDFSRLCKLLTVSVVKACKKDPAKGAENASTNDTVDLIKTVVTFFGRLDYSIMYLRLMLYALVDDLVMFCLSSNQGEMLFQWDSETMKGIVNANHSATLGIYCEFFTQLHSASQSVFEDVLRRTMQSANCAPELMSAFLFICYSVSRGCPLHFTVMVHKCLGRKLDPDVAALTKSAAAGNMASTLLLFTDSSLPSKARAQLYSMLSAGIDAEVVSSMEHGALSELVRVSLEDPECFSLFCNDTRLLNLLPPAVVSEVLTAHIGALLTGSGLSFSIPVSLKVKSKSTVLEMGAFYDKCYEILHRDSAVSRRLLSCLSLFSDSYGRASGAERDLMHRISRHFMSLLRTVNKSHKPSKAGKKKGKKADSNAVSSDNPGSSSAPPVTGGPDSPERPAAEAAGTASSGRTLSLARVCEGYFGDSPVEDGVDFQSTMSLLLSVLDSMVQLSTATTYVNTATAEDSVSDSSSNSIALGKDYAWFNEWLVCYALFRSSELLRASSKAVEGHAEEGEDRSPVSMAVCTSLSSDQQCHLFSLSEVVLCYALKLYRGSVLLGELTFGFARCHFKLLTMFSLSAPRKGDSDFIPANQASEVTTTSVQTTPTVDPDTALDRDSLFLHTMLTLSSEEFTSMFKEALSMAPKSATSRTSMWLKHFFEFGRFVRSAEHRPGLRLDLYTNVENSYVEVSRSSFAVAMRGLVSHVLELGAAMVSELLKGVVDLPGPLNPAQELQGDETATIRLPFVSIIEADGFMKMYTRCMDVISHLVPEVFRAKALDNSCLMLDVMVNSLEFLLDKEHLIRRPAVLMLSRSLQSYVDTPCKAPARLVNVCGYRVCPEYGPLTAGVEPPFKKFDKSMRRFCAALLESNAPFPNVMFANQLFSQCDRDPVVMSMLLYACVLNGTSLQFNLDVLRRVSAALSTAHAVDAFGAALVAQLAFFKDCEVSTSAGLNTLVHFLLCFAASMAPIATFNLQGKPACLASTVCPAVFDAVRALFERLPAATDSSQPDTTEVRRLAGLCAAICTSTLSGGAFWALRQDAQSKFLESFDRVFPVLDAATRRLCLKFVTARYESEKFGARSLLNVVSMLHASGEQLTQQFVMGVVDNGVCALLPEVFSSLVQHEKTSKGFFQVSVLLFQRFVVSFDPRSAESLALLLKGSAALLDGVAKSPKLDDVLEQEAGDCESPMAHLSHVGVLIAQLYRSVVRWLGFLDTKSLHRLHFEVLSCLHALFQAYGKAAFDFMRPFLCNLCVVGAHLASTSDPAPETGSEDAASSEEKHAKSGPNACVRPGGAAAICNLLMQRLESDKGAETLLGFVELCTVVSDGNMAAAVAAAGSGGKSKLSARGKSRMDPASAYDEWLAHAIYSCICIGRLESSSPVVARCVHLLKASSDPVSILATLVFTAVASSFVEEPEFPAWIPRLDVRHLGLGKHLSNASKFELVHGVYAFVHRVLVAEPELLEIAIDAESFNNFKSQAYRRYKSVSLLLQGASLSAVFFKSTAQHGVLAMPSKKKRGSVGVLTPTVDEAGSADASSPQILKAAGEIGRMVYAANPRENHPRLVLGALSFFSGVSHAAASGNYWSADCSVDFAKQPWVCEYIITALAYVATSVGHKLGLSGPAPLSAEAAPFSRELSVVLGNFARVMVDFFLATDACLSSKRTEETTCALVGRCRKAAWRSLIGMCSGLSGPCASHCLALCTSRVELLLGQKQFTHLAVLDFVHALKLCIRLVSGGDARRDADVELIAGLARALAKLTARLVKCHGGNAGLSVCVLVLMLLLRRNFGQGTGDELLEAILNMLMFFTAQEPVDDRFALPKEKDIVADKHLSSACSHIFEELLHYNADKLANSVVAGSEEPAFSSAVPARVATLLSFYASVSCKYRSLLRLVLGLDFSQVLQAMRDGGRLLSLVSISLHYNRIKSKHVSDLERLYFLNVNLLSDFEMESLGPSHRKTRRAAKEAAASNDGESVATVDAATTDGNGHSAEPSSLRALYLDGAVKSPRLDLSCRVFSERPPKFGSDAGVKCFEDCAIVFALEYFSKIRSSDLADVLVGHISVVNKSRDKVHSLDRAQGAAEALPKDGTRLLLRIIVASLAEYGSVGATQFVLPRVYQFLNTVVDSTVDELGSVGGKQGKKAKGAQAGGSGGAASLTWKSIVNGVLALNAMKVCVETWDSKQASVPDMCLNTWLPTLGKALGAFDFLSGAGEAQEWERALEDTFLQLLISCSGHADRVEQVLSGDLVGRSEACKCRVLSILLSLWGKASFHLGGSVVNVMPVLGELADDESSEVQRLTELLNERIQSFLNME</sequence>
<evidence type="ECO:0000313" key="3">
    <source>
        <dbReference type="Proteomes" id="UP001497744"/>
    </source>
</evidence>
<name>A0AAV4M0D2_BABCB</name>
<organism evidence="2 3">
    <name type="scientific">Babesia caballi</name>
    <dbReference type="NCBI Taxonomy" id="5871"/>
    <lineage>
        <taxon>Eukaryota</taxon>
        <taxon>Sar</taxon>
        <taxon>Alveolata</taxon>
        <taxon>Apicomplexa</taxon>
        <taxon>Aconoidasida</taxon>
        <taxon>Piroplasmida</taxon>
        <taxon>Babesiidae</taxon>
        <taxon>Babesia</taxon>
    </lineage>
</organism>
<feature type="compositionally biased region" description="Polar residues" evidence="1">
    <location>
        <begin position="758"/>
        <end position="771"/>
    </location>
</feature>
<keyword evidence="3" id="KW-1185">Reference proteome</keyword>
<reference evidence="2 3" key="1">
    <citation type="submission" date="2021-06" db="EMBL/GenBank/DDBJ databases">
        <title>Genome sequence of Babesia caballi.</title>
        <authorList>
            <person name="Yamagishi J."/>
            <person name="Kidaka T."/>
            <person name="Ochi A."/>
        </authorList>
    </citation>
    <scope>NUCLEOTIDE SEQUENCE [LARGE SCALE GENOMIC DNA]</scope>
    <source>
        <strain evidence="2">USDA-D6B2</strain>
    </source>
</reference>
<protein>
    <submittedName>
        <fullName evidence="2">Heat repeat-containing protein 1</fullName>
    </submittedName>
</protein>
<evidence type="ECO:0000256" key="1">
    <source>
        <dbReference type="SAM" id="MobiDB-lite"/>
    </source>
</evidence>
<comment type="caution">
    <text evidence="2">The sequence shown here is derived from an EMBL/GenBank/DDBJ whole genome shotgun (WGS) entry which is preliminary data.</text>
</comment>
<dbReference type="EMBL" id="BPLF01000004">
    <property type="protein sequence ID" value="GIX65345.1"/>
    <property type="molecule type" value="Genomic_DNA"/>
</dbReference>
<feature type="region of interest" description="Disordered" evidence="1">
    <location>
        <begin position="739"/>
        <end position="792"/>
    </location>
</feature>
<gene>
    <name evidence="2" type="ORF">BcabD6B2_47800</name>
</gene>
<feature type="region of interest" description="Disordered" evidence="1">
    <location>
        <begin position="1642"/>
        <end position="1668"/>
    </location>
</feature>
<dbReference type="Proteomes" id="UP001497744">
    <property type="component" value="Unassembled WGS sequence"/>
</dbReference>
<accession>A0AAV4M0D2</accession>
<evidence type="ECO:0000313" key="2">
    <source>
        <dbReference type="EMBL" id="GIX65345.1"/>
    </source>
</evidence>